<feature type="transmembrane region" description="Helical" evidence="6">
    <location>
        <begin position="34"/>
        <end position="55"/>
    </location>
</feature>
<comment type="caution">
    <text evidence="7">The sequence shown here is derived from an EMBL/GenBank/DDBJ whole genome shotgun (WGS) entry which is preliminary data.</text>
</comment>
<sequence>MFFDAALIESIPRLFTPVLLAAIGSALCDRANVFNIALEGMMLIGAFAAVVGTFYTGNALAGLGLAIVSGALSGLVFAYFGVTRGGDHIIVSIGFNVLAIGLTAFLLGRIFGVSGQFDDPAIVQLPRIHLGPVADIPLIGPFVSGQSILVWLAIFLVVAVTWLLKNHKYGLRLRAAGQNAAAMRTVGVSPERVKTAAVIACGVLCAMGGAQLSISNVTLFTEGMSAGRGWIALVIMMMCSARLPWILPTAILFGLVDAFGFRMQGLGLPQQLTESMPYVLAIVVLMLVFRKRTARYAR</sequence>
<dbReference type="EMBL" id="AAOT01000002">
    <property type="protein sequence ID" value="EAR52711.1"/>
    <property type="molecule type" value="Genomic_DNA"/>
</dbReference>
<feature type="transmembrane region" description="Helical" evidence="6">
    <location>
        <begin position="61"/>
        <end position="82"/>
    </location>
</feature>
<evidence type="ECO:0000256" key="1">
    <source>
        <dbReference type="ARBA" id="ARBA00004651"/>
    </source>
</evidence>
<feature type="transmembrane region" description="Helical" evidence="6">
    <location>
        <begin position="6"/>
        <end position="27"/>
    </location>
</feature>
<dbReference type="STRING" id="314256.OG2516_00754"/>
<name>Q2CJ89_OCEGH</name>
<keyword evidence="4 6" id="KW-1133">Transmembrane helix</keyword>
<gene>
    <name evidence="7" type="ORF">OG2516_00754</name>
</gene>
<evidence type="ECO:0000313" key="7">
    <source>
        <dbReference type="EMBL" id="EAR52711.1"/>
    </source>
</evidence>
<evidence type="ECO:0000256" key="2">
    <source>
        <dbReference type="ARBA" id="ARBA00022475"/>
    </source>
</evidence>
<dbReference type="HOGENOM" id="CLU_040769_1_3_5"/>
<evidence type="ECO:0000256" key="5">
    <source>
        <dbReference type="ARBA" id="ARBA00023136"/>
    </source>
</evidence>
<dbReference type="AlphaFoldDB" id="Q2CJ89"/>
<protein>
    <submittedName>
        <fullName evidence="7">Putative sugar ABC transporter permease protein</fullName>
    </submittedName>
</protein>
<accession>Q2CJ89</accession>
<comment type="subcellular location">
    <subcellularLocation>
        <location evidence="1">Cell membrane</location>
        <topology evidence="1">Multi-pass membrane protein</topology>
    </subcellularLocation>
</comment>
<keyword evidence="2" id="KW-1003">Cell membrane</keyword>
<evidence type="ECO:0000256" key="6">
    <source>
        <dbReference type="SAM" id="Phobius"/>
    </source>
</evidence>
<dbReference type="GO" id="GO:0022857">
    <property type="term" value="F:transmembrane transporter activity"/>
    <property type="evidence" value="ECO:0007669"/>
    <property type="project" value="InterPro"/>
</dbReference>
<dbReference type="eggNOG" id="COG1079">
    <property type="taxonomic scope" value="Bacteria"/>
</dbReference>
<evidence type="ECO:0000313" key="8">
    <source>
        <dbReference type="Proteomes" id="UP000003635"/>
    </source>
</evidence>
<dbReference type="InterPro" id="IPR001851">
    <property type="entry name" value="ABC_transp_permease"/>
</dbReference>
<feature type="transmembrane region" description="Helical" evidence="6">
    <location>
        <begin position="89"/>
        <end position="111"/>
    </location>
</feature>
<dbReference type="PANTHER" id="PTHR43370">
    <property type="entry name" value="SUGAR ABC TRANSPORTER INTEGRAL MEMBRANE PROTEIN-RELATED"/>
    <property type="match status" value="1"/>
</dbReference>
<dbReference type="Pfam" id="PF02653">
    <property type="entry name" value="BPD_transp_2"/>
    <property type="match status" value="1"/>
</dbReference>
<dbReference type="RefSeq" id="WP_007253683.1">
    <property type="nucleotide sequence ID" value="NZ_CH724107.1"/>
</dbReference>
<dbReference type="GO" id="GO:0005886">
    <property type="term" value="C:plasma membrane"/>
    <property type="evidence" value="ECO:0007669"/>
    <property type="project" value="UniProtKB-SubCell"/>
</dbReference>
<reference evidence="7 8" key="1">
    <citation type="journal article" date="2010" name="J. Bacteriol.">
        <title>Genome sequences of Oceanicola granulosus HTCC2516(T) and Oceanicola batsensis HTCC2597(TDelta).</title>
        <authorList>
            <person name="Thrash J.C."/>
            <person name="Cho J.C."/>
            <person name="Vergin K.L."/>
            <person name="Giovannoni S.J."/>
        </authorList>
    </citation>
    <scope>NUCLEOTIDE SEQUENCE [LARGE SCALE GENOMIC DNA]</scope>
    <source>
        <strain evidence="8">ATCC BAA-861 / DSM 15982 / KCTC 12143 / HTCC2516</strain>
    </source>
</reference>
<feature type="transmembrane region" description="Helical" evidence="6">
    <location>
        <begin position="148"/>
        <end position="164"/>
    </location>
</feature>
<evidence type="ECO:0000256" key="3">
    <source>
        <dbReference type="ARBA" id="ARBA00022692"/>
    </source>
</evidence>
<keyword evidence="8" id="KW-1185">Reference proteome</keyword>
<dbReference type="CDD" id="cd06580">
    <property type="entry name" value="TM_PBP1_transp_TpRbsC_like"/>
    <property type="match status" value="1"/>
</dbReference>
<dbReference type="PANTHER" id="PTHR43370:SF2">
    <property type="entry name" value="ABC TRANSPORTER PERMEASE PROTEIN"/>
    <property type="match status" value="1"/>
</dbReference>
<evidence type="ECO:0000256" key="4">
    <source>
        <dbReference type="ARBA" id="ARBA00022989"/>
    </source>
</evidence>
<dbReference type="Proteomes" id="UP000003635">
    <property type="component" value="Unassembled WGS sequence"/>
</dbReference>
<dbReference type="OrthoDB" id="9792579at2"/>
<proteinExistence type="predicted"/>
<organism evidence="7 8">
    <name type="scientific">Oceanicola granulosus (strain ATCC BAA-861 / DSM 15982 / KCTC 12143 / HTCC2516)</name>
    <dbReference type="NCBI Taxonomy" id="314256"/>
    <lineage>
        <taxon>Bacteria</taxon>
        <taxon>Pseudomonadati</taxon>
        <taxon>Pseudomonadota</taxon>
        <taxon>Alphaproteobacteria</taxon>
        <taxon>Rhodobacterales</taxon>
        <taxon>Roseobacteraceae</taxon>
        <taxon>Oceanicola</taxon>
    </lineage>
</organism>
<feature type="transmembrane region" description="Helical" evidence="6">
    <location>
        <begin position="275"/>
        <end position="290"/>
    </location>
</feature>
<keyword evidence="3 6" id="KW-0812">Transmembrane</keyword>
<keyword evidence="5 6" id="KW-0472">Membrane</keyword>
<feature type="transmembrane region" description="Helical" evidence="6">
    <location>
        <begin position="230"/>
        <end position="255"/>
    </location>
</feature>